<keyword evidence="5" id="KW-0997">Cell inner membrane</keyword>
<evidence type="ECO:0000259" key="11">
    <source>
        <dbReference type="Pfam" id="PF25967"/>
    </source>
</evidence>
<dbReference type="InterPro" id="IPR006143">
    <property type="entry name" value="RND_pump_MFP"/>
</dbReference>
<sequence>MYLPHTILTPRRLALLLLALAGCAKPPAPKAEPAPAPVSVATADKKTVAVQVRAIGSVRTISTVNVRPAIAGELTHVHFREGDTVRRGQKLFTIDPRPFEAALQQAEATLARNLATLKGAELSLARVERLGSSGIGSVVEADSTRATVEADRAAVEADRAAVKLAKLQLEYTTITAPIDGRTGALHVTAGNRISAADANPLVVINQLSPIDVQFAVPERALPTVMAAFEGRGRLRAEATPRHGGPKAIGELTFVDNAVEPGTGTVQLKSQFPNTNRALWPGLFVDVVLDLNERPNSVVVPTAAVQSGQKGQYVYVVLPEQTVELRYVTVAFESSGETVVTSGLKGGEVVVTDGHLRLAPGLKVSIKNPSALPPAGSAK</sequence>
<proteinExistence type="inferred from homology"/>
<dbReference type="PANTHER" id="PTHR30469">
    <property type="entry name" value="MULTIDRUG RESISTANCE PROTEIN MDTA"/>
    <property type="match status" value="1"/>
</dbReference>
<dbReference type="GO" id="GO:1990281">
    <property type="term" value="C:efflux pump complex"/>
    <property type="evidence" value="ECO:0007669"/>
    <property type="project" value="TreeGrafter"/>
</dbReference>
<dbReference type="NCBIfam" id="TIGR01730">
    <property type="entry name" value="RND_mfp"/>
    <property type="match status" value="1"/>
</dbReference>
<dbReference type="Proteomes" id="UP000464178">
    <property type="component" value="Chromosome"/>
</dbReference>
<feature type="signal peptide" evidence="7">
    <location>
        <begin position="1"/>
        <end position="30"/>
    </location>
</feature>
<keyword evidence="7" id="KW-0732">Signal</keyword>
<dbReference type="RefSeq" id="WP_162668825.1">
    <property type="nucleotide sequence ID" value="NZ_LR593886.1"/>
</dbReference>
<dbReference type="PANTHER" id="PTHR30469:SF36">
    <property type="entry name" value="BLL3903 PROTEIN"/>
    <property type="match status" value="1"/>
</dbReference>
<comment type="similarity">
    <text evidence="2">Belongs to the membrane fusion protein (MFP) (TC 8.A.1) family.</text>
</comment>
<gene>
    <name evidence="12" type="ORF">SOIL9_34570</name>
</gene>
<dbReference type="InterPro" id="IPR058627">
    <property type="entry name" value="MdtA-like_C"/>
</dbReference>
<dbReference type="SUPFAM" id="SSF111369">
    <property type="entry name" value="HlyD-like secretion proteins"/>
    <property type="match status" value="1"/>
</dbReference>
<dbReference type="InterPro" id="IPR058624">
    <property type="entry name" value="MdtA-like_HH"/>
</dbReference>
<dbReference type="GO" id="GO:0015562">
    <property type="term" value="F:efflux transmembrane transporter activity"/>
    <property type="evidence" value="ECO:0007669"/>
    <property type="project" value="TreeGrafter"/>
</dbReference>
<dbReference type="Gene3D" id="2.40.50.100">
    <property type="match status" value="1"/>
</dbReference>
<keyword evidence="3" id="KW-0813">Transport</keyword>
<name>A0A6P2D0A8_9BACT</name>
<organism evidence="12 13">
    <name type="scientific">Gemmata massiliana</name>
    <dbReference type="NCBI Taxonomy" id="1210884"/>
    <lineage>
        <taxon>Bacteria</taxon>
        <taxon>Pseudomonadati</taxon>
        <taxon>Planctomycetota</taxon>
        <taxon>Planctomycetia</taxon>
        <taxon>Gemmatales</taxon>
        <taxon>Gemmataceae</taxon>
        <taxon>Gemmata</taxon>
    </lineage>
</organism>
<evidence type="ECO:0000256" key="7">
    <source>
        <dbReference type="SAM" id="SignalP"/>
    </source>
</evidence>
<evidence type="ECO:0000256" key="5">
    <source>
        <dbReference type="ARBA" id="ARBA00022519"/>
    </source>
</evidence>
<keyword evidence="6" id="KW-0472">Membrane</keyword>
<dbReference type="FunFam" id="2.40.420.20:FF:000001">
    <property type="entry name" value="Efflux RND transporter periplasmic adaptor subunit"/>
    <property type="match status" value="1"/>
</dbReference>
<dbReference type="KEGG" id="gms:SOIL9_34570"/>
<evidence type="ECO:0000256" key="1">
    <source>
        <dbReference type="ARBA" id="ARBA00004236"/>
    </source>
</evidence>
<dbReference type="InterPro" id="IPR058625">
    <property type="entry name" value="MdtA-like_BSH"/>
</dbReference>
<dbReference type="Gene3D" id="2.40.30.170">
    <property type="match status" value="1"/>
</dbReference>
<feature type="domain" description="Multidrug resistance protein MdtA-like barrel-sandwich hybrid" evidence="9">
    <location>
        <begin position="63"/>
        <end position="204"/>
    </location>
</feature>
<dbReference type="AlphaFoldDB" id="A0A6P2D0A8"/>
<evidence type="ECO:0000313" key="12">
    <source>
        <dbReference type="EMBL" id="VTR94257.1"/>
    </source>
</evidence>
<feature type="domain" description="Multidrug resistance protein MdtA-like alpha-helical hairpin" evidence="8">
    <location>
        <begin position="103"/>
        <end position="172"/>
    </location>
</feature>
<evidence type="ECO:0000256" key="4">
    <source>
        <dbReference type="ARBA" id="ARBA00022475"/>
    </source>
</evidence>
<evidence type="ECO:0000259" key="8">
    <source>
        <dbReference type="Pfam" id="PF25876"/>
    </source>
</evidence>
<dbReference type="Pfam" id="PF25967">
    <property type="entry name" value="RND-MFP_C"/>
    <property type="match status" value="1"/>
</dbReference>
<dbReference type="EMBL" id="LR593886">
    <property type="protein sequence ID" value="VTR94257.1"/>
    <property type="molecule type" value="Genomic_DNA"/>
</dbReference>
<dbReference type="GO" id="GO:0030313">
    <property type="term" value="C:cell envelope"/>
    <property type="evidence" value="ECO:0007669"/>
    <property type="project" value="UniProtKB-SubCell"/>
</dbReference>
<dbReference type="Pfam" id="PF25876">
    <property type="entry name" value="HH_MFP_RND"/>
    <property type="match status" value="1"/>
</dbReference>
<accession>A0A6P2D0A8</accession>
<keyword evidence="4" id="KW-1003">Cell membrane</keyword>
<evidence type="ECO:0000259" key="9">
    <source>
        <dbReference type="Pfam" id="PF25917"/>
    </source>
</evidence>
<dbReference type="Gene3D" id="1.10.287.470">
    <property type="entry name" value="Helix hairpin bin"/>
    <property type="match status" value="1"/>
</dbReference>
<dbReference type="Pfam" id="PF25944">
    <property type="entry name" value="Beta-barrel_RND"/>
    <property type="match status" value="1"/>
</dbReference>
<dbReference type="Pfam" id="PF25917">
    <property type="entry name" value="BSH_RND"/>
    <property type="match status" value="1"/>
</dbReference>
<evidence type="ECO:0000313" key="13">
    <source>
        <dbReference type="Proteomes" id="UP000464178"/>
    </source>
</evidence>
<feature type="domain" description="Multidrug resistance protein MdtA-like C-terminal permuted SH3" evidence="11">
    <location>
        <begin position="295"/>
        <end position="353"/>
    </location>
</feature>
<comment type="subcellular location">
    <subcellularLocation>
        <location evidence="1">Cell membrane</location>
    </subcellularLocation>
</comment>
<keyword evidence="13" id="KW-1185">Reference proteome</keyword>
<dbReference type="Gene3D" id="2.40.420.20">
    <property type="match status" value="1"/>
</dbReference>
<protein>
    <submittedName>
        <fullName evidence="12">Uncharacterized protein</fullName>
    </submittedName>
</protein>
<feature type="domain" description="Multidrug resistance protein MdtA-like beta-barrel" evidence="10">
    <location>
        <begin position="209"/>
        <end position="290"/>
    </location>
</feature>
<evidence type="ECO:0000256" key="3">
    <source>
        <dbReference type="ARBA" id="ARBA00022448"/>
    </source>
</evidence>
<evidence type="ECO:0000256" key="6">
    <source>
        <dbReference type="ARBA" id="ARBA00023136"/>
    </source>
</evidence>
<evidence type="ECO:0000256" key="2">
    <source>
        <dbReference type="ARBA" id="ARBA00009477"/>
    </source>
</evidence>
<reference evidence="12 13" key="1">
    <citation type="submission" date="2019-05" db="EMBL/GenBank/DDBJ databases">
        <authorList>
            <consortium name="Science for Life Laboratories"/>
        </authorList>
    </citation>
    <scope>NUCLEOTIDE SEQUENCE [LARGE SCALE GENOMIC DNA]</scope>
    <source>
        <strain evidence="12">Soil9</strain>
    </source>
</reference>
<dbReference type="InterPro" id="IPR058626">
    <property type="entry name" value="MdtA-like_b-barrel"/>
</dbReference>
<feature type="chain" id="PRO_5026923326" evidence="7">
    <location>
        <begin position="31"/>
        <end position="378"/>
    </location>
</feature>
<evidence type="ECO:0000259" key="10">
    <source>
        <dbReference type="Pfam" id="PF25944"/>
    </source>
</evidence>